<proteinExistence type="predicted"/>
<evidence type="ECO:0000313" key="2">
    <source>
        <dbReference type="Proteomes" id="UP000029389"/>
    </source>
</evidence>
<accession>A0A090YWQ6</accession>
<gene>
    <name evidence="1" type="ORF">DJ93_1336</name>
</gene>
<name>A0A090YWQ6_9BACI</name>
<comment type="caution">
    <text evidence="1">The sequence shown here is derived from an EMBL/GenBank/DDBJ whole genome shotgun (WGS) entry which is preliminary data.</text>
</comment>
<sequence>MLFSLVEKLRHEVVIFHAIRLTVMVVRQSVVKKGVYEK</sequence>
<dbReference type="Proteomes" id="UP000029389">
    <property type="component" value="Unassembled WGS sequence"/>
</dbReference>
<dbReference type="EMBL" id="JMQC01000008">
    <property type="protein sequence ID" value="KFN03364.1"/>
    <property type="molecule type" value="Genomic_DNA"/>
</dbReference>
<protein>
    <submittedName>
        <fullName evidence="1">Uncharacterized protein</fullName>
    </submittedName>
</protein>
<dbReference type="AlphaFoldDB" id="A0A090YWQ6"/>
<evidence type="ECO:0000313" key="1">
    <source>
        <dbReference type="EMBL" id="KFN03364.1"/>
    </source>
</evidence>
<reference evidence="1 2" key="1">
    <citation type="submission" date="2014-04" db="EMBL/GenBank/DDBJ databases">
        <authorList>
            <person name="Bishop-Lilly K.A."/>
            <person name="Broomall S.M."/>
            <person name="Chain P.S."/>
            <person name="Chertkov O."/>
            <person name="Coyne S.R."/>
            <person name="Daligault H.E."/>
            <person name="Davenport K.W."/>
            <person name="Erkkila T."/>
            <person name="Frey K.G."/>
            <person name="Gibbons H.S."/>
            <person name="Gu W."/>
            <person name="Jaissle J."/>
            <person name="Johnson S.L."/>
            <person name="Koroleva G.I."/>
            <person name="Ladner J.T."/>
            <person name="Lo C.-C."/>
            <person name="Minogue T.D."/>
            <person name="Munk C."/>
            <person name="Palacios G.F."/>
            <person name="Redden C.L."/>
            <person name="Rosenzweig C.N."/>
            <person name="Scholz M.B."/>
            <person name="Teshima H."/>
            <person name="Xu Y."/>
        </authorList>
    </citation>
    <scope>NUCLEOTIDE SEQUENCE [LARGE SCALE GENOMIC DNA]</scope>
    <source>
        <strain evidence="1 2">BHP</strain>
    </source>
</reference>
<organism evidence="1 2">
    <name type="scientific">Bacillus clarus</name>
    <dbReference type="NCBI Taxonomy" id="2338372"/>
    <lineage>
        <taxon>Bacteria</taxon>
        <taxon>Bacillati</taxon>
        <taxon>Bacillota</taxon>
        <taxon>Bacilli</taxon>
        <taxon>Bacillales</taxon>
        <taxon>Bacillaceae</taxon>
        <taxon>Bacillus</taxon>
        <taxon>Bacillus cereus group</taxon>
    </lineage>
</organism>